<dbReference type="OrthoDB" id="1622315at2759"/>
<dbReference type="Pfam" id="PF13966">
    <property type="entry name" value="zf-RVT"/>
    <property type="match status" value="1"/>
</dbReference>
<sequence length="102" mass="11739">MGWAKLVWHPSCISKHALYLWLAILGALRTLDKLSHLGILPSACCMFNCGGNESVDHLFFAFPYTQHIWIEVLSKCNIYRQILCWPEEVQWMADHARGNKPP</sequence>
<dbReference type="EMBL" id="BDDD01000941">
    <property type="protein sequence ID" value="GAV71774.1"/>
    <property type="molecule type" value="Genomic_DNA"/>
</dbReference>
<proteinExistence type="predicted"/>
<dbReference type="AlphaFoldDB" id="A0A1Q3BUX3"/>
<dbReference type="Proteomes" id="UP000187406">
    <property type="component" value="Unassembled WGS sequence"/>
</dbReference>
<dbReference type="InParanoid" id="A0A1Q3BUX3"/>
<keyword evidence="3" id="KW-1185">Reference proteome</keyword>
<evidence type="ECO:0000313" key="2">
    <source>
        <dbReference type="EMBL" id="GAV71774.1"/>
    </source>
</evidence>
<organism evidence="2 3">
    <name type="scientific">Cephalotus follicularis</name>
    <name type="common">Albany pitcher plant</name>
    <dbReference type="NCBI Taxonomy" id="3775"/>
    <lineage>
        <taxon>Eukaryota</taxon>
        <taxon>Viridiplantae</taxon>
        <taxon>Streptophyta</taxon>
        <taxon>Embryophyta</taxon>
        <taxon>Tracheophyta</taxon>
        <taxon>Spermatophyta</taxon>
        <taxon>Magnoliopsida</taxon>
        <taxon>eudicotyledons</taxon>
        <taxon>Gunneridae</taxon>
        <taxon>Pentapetalae</taxon>
        <taxon>rosids</taxon>
        <taxon>fabids</taxon>
        <taxon>Oxalidales</taxon>
        <taxon>Cephalotaceae</taxon>
        <taxon>Cephalotus</taxon>
    </lineage>
</organism>
<gene>
    <name evidence="2" type="ORF">CFOL_v3_15263</name>
</gene>
<name>A0A1Q3BUX3_CEPFO</name>
<protein>
    <submittedName>
        <fullName evidence="2">Zf-RVT domain-containing protein</fullName>
    </submittedName>
</protein>
<accession>A0A1Q3BUX3</accession>
<reference evidence="3" key="1">
    <citation type="submission" date="2016-04" db="EMBL/GenBank/DDBJ databases">
        <title>Cephalotus genome sequencing.</title>
        <authorList>
            <person name="Fukushima K."/>
            <person name="Hasebe M."/>
            <person name="Fang X."/>
        </authorList>
    </citation>
    <scope>NUCLEOTIDE SEQUENCE [LARGE SCALE GENOMIC DNA]</scope>
    <source>
        <strain evidence="3">cv. St1</strain>
    </source>
</reference>
<comment type="caution">
    <text evidence="2">The sequence shown here is derived from an EMBL/GenBank/DDBJ whole genome shotgun (WGS) entry which is preliminary data.</text>
</comment>
<dbReference type="InterPro" id="IPR026960">
    <property type="entry name" value="RVT-Znf"/>
</dbReference>
<evidence type="ECO:0000259" key="1">
    <source>
        <dbReference type="Pfam" id="PF13966"/>
    </source>
</evidence>
<evidence type="ECO:0000313" key="3">
    <source>
        <dbReference type="Proteomes" id="UP000187406"/>
    </source>
</evidence>
<feature type="domain" description="Reverse transcriptase zinc-binding" evidence="1">
    <location>
        <begin position="3"/>
        <end position="69"/>
    </location>
</feature>